<dbReference type="GO" id="GO:0005768">
    <property type="term" value="C:endosome"/>
    <property type="evidence" value="ECO:0007669"/>
    <property type="project" value="UniProtKB-SubCell"/>
</dbReference>
<protein>
    <recommendedName>
        <fullName evidence="3">P-type Cu(+) transporter</fullName>
        <ecNumber evidence="3">7.2.2.8</ecNumber>
    </recommendedName>
</protein>
<dbReference type="EC" id="7.2.2.8" evidence="3"/>
<keyword evidence="7" id="KW-0547">Nucleotide-binding</keyword>
<dbReference type="PANTHER" id="PTHR24093:SF435">
    <property type="entry name" value="PLASMA MEMBRANE CALCIUM-TRANSPORTING ATPASE 4"/>
    <property type="match status" value="1"/>
</dbReference>
<keyword evidence="6" id="KW-0479">Metal-binding</keyword>
<dbReference type="FunFam" id="3.40.50.1000:FF:000001">
    <property type="entry name" value="Phospholipid-transporting ATPase IC"/>
    <property type="match status" value="1"/>
</dbReference>
<dbReference type="SUPFAM" id="SSF81665">
    <property type="entry name" value="Calcium ATPase, transmembrane domain M"/>
    <property type="match status" value="1"/>
</dbReference>
<evidence type="ECO:0000256" key="12">
    <source>
        <dbReference type="ARBA" id="ARBA00022967"/>
    </source>
</evidence>
<dbReference type="InterPro" id="IPR023298">
    <property type="entry name" value="ATPase_P-typ_TM_dom_sf"/>
</dbReference>
<keyword evidence="8" id="KW-0967">Endosome</keyword>
<sequence>MSILTVLILILYFVVDNFVIQRRAWLPECTPVYIQYFVKFFIIGVTVLVVAVPEGLPLAVTISLAYSVKKMMKDNNLVRHLDACETMGNATAICSDKTGTLTMNRMTVVQAYIGGTHYRQIPKPDDLPPNVLDLIVNSICINSAYTSKILPPEKEGGLPRQVGNKTECGLLGFVTDLKQDYQAVRSEMPEEKLFKVYTFNSVRKSMSTVIRKPEGGFRVFSKGASEIMLRKCDRILNKEGGIVPFKTKDRDNMVRNVIEPMASEGLRTIGIAYRDFDGEEPSWENENEIFTGLVCIAVVGIEDPVRPEVPDAINKCKRAGITVRMVTGDNVNTARAIATKCGILTPGDDFLCLEGKEFNRLIRNEKGEVEQEKLDKVWPRLRVLARSSPTDKHTLVKDPAFITYS</sequence>
<evidence type="ECO:0000256" key="9">
    <source>
        <dbReference type="ARBA" id="ARBA00022796"/>
    </source>
</evidence>
<dbReference type="Pfam" id="PF13246">
    <property type="entry name" value="Cation_ATPase"/>
    <property type="match status" value="1"/>
</dbReference>
<evidence type="ECO:0000256" key="2">
    <source>
        <dbReference type="ARBA" id="ARBA00004177"/>
    </source>
</evidence>
<evidence type="ECO:0000313" key="19">
    <source>
        <dbReference type="Proteomes" id="UP000234681"/>
    </source>
</evidence>
<dbReference type="PANTHER" id="PTHR24093">
    <property type="entry name" value="CATION TRANSPORTING ATPASE"/>
    <property type="match status" value="1"/>
</dbReference>
<keyword evidence="13 17" id="KW-1133">Transmembrane helix</keyword>
<dbReference type="PRINTS" id="PR00119">
    <property type="entry name" value="CATATPASE"/>
</dbReference>
<evidence type="ECO:0000256" key="10">
    <source>
        <dbReference type="ARBA" id="ARBA00022840"/>
    </source>
</evidence>
<dbReference type="Gene3D" id="1.20.1110.10">
    <property type="entry name" value="Calcium-transporting ATPase, transmembrane domain"/>
    <property type="match status" value="1"/>
</dbReference>
<dbReference type="SUPFAM" id="SSF56784">
    <property type="entry name" value="HAD-like"/>
    <property type="match status" value="1"/>
</dbReference>
<accession>A6IC92</accession>
<keyword evidence="15" id="KW-0406">Ion transport</keyword>
<proteinExistence type="predicted"/>
<evidence type="ECO:0000256" key="15">
    <source>
        <dbReference type="ARBA" id="ARBA00023065"/>
    </source>
</evidence>
<dbReference type="SUPFAM" id="SSF81660">
    <property type="entry name" value="Metal cation-transporting ATPase, ATP-binding domain N"/>
    <property type="match status" value="1"/>
</dbReference>
<keyword evidence="10" id="KW-0067">ATP-binding</keyword>
<dbReference type="InterPro" id="IPR036412">
    <property type="entry name" value="HAD-like_sf"/>
</dbReference>
<dbReference type="GO" id="GO:0005524">
    <property type="term" value="F:ATP binding"/>
    <property type="evidence" value="ECO:0007669"/>
    <property type="project" value="UniProtKB-KW"/>
</dbReference>
<dbReference type="FunFam" id="3.40.1110.10:FF:000022">
    <property type="entry name" value="Calcium-transporting ATPase"/>
    <property type="match status" value="1"/>
</dbReference>
<dbReference type="Gene3D" id="3.40.1110.10">
    <property type="entry name" value="Calcium-transporting ATPase, cytoplasmic domain N"/>
    <property type="match status" value="1"/>
</dbReference>
<dbReference type="FunFam" id="3.40.50.1000:FF:000144">
    <property type="entry name" value="copper-transporting ATPase 1 isoform X2"/>
    <property type="match status" value="1"/>
</dbReference>
<keyword evidence="9" id="KW-0187">Copper transport</keyword>
<dbReference type="InterPro" id="IPR023214">
    <property type="entry name" value="HAD_sf"/>
</dbReference>
<evidence type="ECO:0000256" key="3">
    <source>
        <dbReference type="ARBA" id="ARBA00012517"/>
    </source>
</evidence>
<dbReference type="AlphaFoldDB" id="A6IC92"/>
<organism evidence="18 19">
    <name type="scientific">Rattus norvegicus</name>
    <name type="common">Rat</name>
    <dbReference type="NCBI Taxonomy" id="10116"/>
    <lineage>
        <taxon>Eukaryota</taxon>
        <taxon>Metazoa</taxon>
        <taxon>Chordata</taxon>
        <taxon>Craniata</taxon>
        <taxon>Vertebrata</taxon>
        <taxon>Euteleostomi</taxon>
        <taxon>Mammalia</taxon>
        <taxon>Eutheria</taxon>
        <taxon>Euarchontoglires</taxon>
        <taxon>Glires</taxon>
        <taxon>Rodentia</taxon>
        <taxon>Myomorpha</taxon>
        <taxon>Muroidea</taxon>
        <taxon>Muridae</taxon>
        <taxon>Murinae</taxon>
        <taxon>Rattus</taxon>
    </lineage>
</organism>
<dbReference type="GO" id="GO:0140581">
    <property type="term" value="F:P-type monovalent copper transporter activity"/>
    <property type="evidence" value="ECO:0007669"/>
    <property type="project" value="UniProtKB-EC"/>
</dbReference>
<dbReference type="GO" id="GO:0046872">
    <property type="term" value="F:metal ion binding"/>
    <property type="evidence" value="ECO:0007669"/>
    <property type="project" value="UniProtKB-KW"/>
</dbReference>
<dbReference type="NCBIfam" id="TIGR01494">
    <property type="entry name" value="ATPase_P-type"/>
    <property type="match status" value="1"/>
</dbReference>
<dbReference type="EMBL" id="CH473958">
    <property type="protein sequence ID" value="EDM09753.1"/>
    <property type="molecule type" value="Genomic_DNA"/>
</dbReference>
<evidence type="ECO:0000256" key="16">
    <source>
        <dbReference type="ARBA" id="ARBA00023136"/>
    </source>
</evidence>
<dbReference type="InterPro" id="IPR023299">
    <property type="entry name" value="ATPase_P-typ_cyto_dom_N"/>
</dbReference>
<evidence type="ECO:0000256" key="6">
    <source>
        <dbReference type="ARBA" id="ARBA00022723"/>
    </source>
</evidence>
<dbReference type="Gene3D" id="3.40.50.1000">
    <property type="entry name" value="HAD superfamily/HAD-like"/>
    <property type="match status" value="1"/>
</dbReference>
<reference evidence="18 19" key="2">
    <citation type="submission" date="2005-09" db="EMBL/GenBank/DDBJ databases">
        <authorList>
            <person name="Mural R.J."/>
            <person name="Li P.W."/>
            <person name="Adams M.D."/>
            <person name="Amanatides P.G."/>
            <person name="Baden-Tillson H."/>
            <person name="Barnstead M."/>
            <person name="Chin S.H."/>
            <person name="Dew I."/>
            <person name="Evans C.A."/>
            <person name="Ferriera S."/>
            <person name="Flanigan M."/>
            <person name="Fosler C."/>
            <person name="Glodek A."/>
            <person name="Gu Z."/>
            <person name="Holt R.A."/>
            <person name="Jennings D."/>
            <person name="Kraft C.L."/>
            <person name="Lu F."/>
            <person name="Nguyen T."/>
            <person name="Nusskern D.R."/>
            <person name="Pfannkoch C.M."/>
            <person name="Sitter C."/>
            <person name="Sutton G.G."/>
            <person name="Venter J.C."/>
            <person name="Wang Z."/>
            <person name="Woodage T."/>
            <person name="Zheng X.H."/>
            <person name="Zhong F."/>
        </authorList>
    </citation>
    <scope>NUCLEOTIDE SEQUENCE [LARGE SCALE GENOMIC DNA]</scope>
    <source>
        <strain evidence="18">BN</strain>
        <strain evidence="19">BN, Sprague-Dawley</strain>
    </source>
</reference>
<dbReference type="GO" id="GO:0016020">
    <property type="term" value="C:membrane"/>
    <property type="evidence" value="ECO:0007669"/>
    <property type="project" value="InterPro"/>
</dbReference>
<dbReference type="PROSITE" id="PS00154">
    <property type="entry name" value="ATPASE_E1_E2"/>
    <property type="match status" value="1"/>
</dbReference>
<keyword evidence="11" id="KW-0460">Magnesium</keyword>
<comment type="subcellular location">
    <subcellularLocation>
        <location evidence="1">Endomembrane system</location>
        <topology evidence="1">Multi-pass membrane protein</topology>
    </subcellularLocation>
    <subcellularLocation>
        <location evidence="2">Endosome</location>
    </subcellularLocation>
</comment>
<evidence type="ECO:0000256" key="8">
    <source>
        <dbReference type="ARBA" id="ARBA00022753"/>
    </source>
</evidence>
<evidence type="ECO:0000256" key="7">
    <source>
        <dbReference type="ARBA" id="ARBA00022741"/>
    </source>
</evidence>
<dbReference type="EMBL" id="CH473958">
    <property type="protein sequence ID" value="EDM09754.1"/>
    <property type="molecule type" value="Genomic_DNA"/>
</dbReference>
<evidence type="ECO:0000256" key="11">
    <source>
        <dbReference type="ARBA" id="ARBA00022842"/>
    </source>
</evidence>
<keyword evidence="14" id="KW-0186">Copper</keyword>
<evidence type="ECO:0000256" key="17">
    <source>
        <dbReference type="SAM" id="Phobius"/>
    </source>
</evidence>
<evidence type="ECO:0000256" key="14">
    <source>
        <dbReference type="ARBA" id="ARBA00023008"/>
    </source>
</evidence>
<keyword evidence="5 17" id="KW-0812">Transmembrane</keyword>
<feature type="transmembrane region" description="Helical" evidence="17">
    <location>
        <begin position="41"/>
        <end position="66"/>
    </location>
</feature>
<dbReference type="InterPro" id="IPR018303">
    <property type="entry name" value="ATPase_P-typ_P_site"/>
</dbReference>
<dbReference type="PRINTS" id="PR00121">
    <property type="entry name" value="NAKATPASE"/>
</dbReference>
<keyword evidence="12" id="KW-1278">Translocase</keyword>
<dbReference type="GO" id="GO:0006816">
    <property type="term" value="P:calcium ion transport"/>
    <property type="evidence" value="ECO:0007669"/>
    <property type="project" value="UniProtKB-ARBA"/>
</dbReference>
<gene>
    <name evidence="18" type="ORF">rCG_46042</name>
</gene>
<evidence type="ECO:0000313" key="18">
    <source>
        <dbReference type="EMBL" id="EDM09754.1"/>
    </source>
</evidence>
<evidence type="ECO:0000256" key="5">
    <source>
        <dbReference type="ARBA" id="ARBA00022692"/>
    </source>
</evidence>
<dbReference type="GO" id="GO:0016887">
    <property type="term" value="F:ATP hydrolysis activity"/>
    <property type="evidence" value="ECO:0007669"/>
    <property type="project" value="InterPro"/>
</dbReference>
<dbReference type="InterPro" id="IPR001757">
    <property type="entry name" value="P_typ_ATPase"/>
</dbReference>
<evidence type="ECO:0000256" key="4">
    <source>
        <dbReference type="ARBA" id="ARBA00022448"/>
    </source>
</evidence>
<evidence type="ECO:0000256" key="1">
    <source>
        <dbReference type="ARBA" id="ARBA00004127"/>
    </source>
</evidence>
<evidence type="ECO:0000256" key="13">
    <source>
        <dbReference type="ARBA" id="ARBA00022989"/>
    </source>
</evidence>
<keyword evidence="4" id="KW-0813">Transport</keyword>
<dbReference type="Proteomes" id="UP000234681">
    <property type="component" value="Chromosome 13"/>
</dbReference>
<reference evidence="18" key="1">
    <citation type="journal article" date="2005" name="Genome Res.">
        <title>Gene and alternative splicing annotation with AIR.</title>
        <authorList>
            <person name="Florea L."/>
            <person name="Di Francesco V."/>
            <person name="Miller J."/>
            <person name="Turner R."/>
            <person name="Yao A."/>
            <person name="Harris M."/>
            <person name="Walenz B."/>
            <person name="Mobarry C."/>
            <person name="Merkulov G.V."/>
            <person name="Charlab R."/>
            <person name="Dew I."/>
            <person name="Deng Z."/>
            <person name="Istrail S."/>
            <person name="Li P."/>
            <person name="Sutton G."/>
        </authorList>
    </citation>
    <scope>NUCLEOTIDE SEQUENCE</scope>
    <source>
        <strain evidence="18">BN</strain>
    </source>
</reference>
<name>A6IC92_RAT</name>
<keyword evidence="16 17" id="KW-0472">Membrane</keyword>